<dbReference type="RefSeq" id="XP_056542062.1">
    <property type="nucleotide sequence ID" value="XM_056689633.1"/>
</dbReference>
<feature type="region of interest" description="Disordered" evidence="1">
    <location>
        <begin position="1"/>
        <end position="30"/>
    </location>
</feature>
<evidence type="ECO:0000313" key="3">
    <source>
        <dbReference type="Proteomes" id="UP001149163"/>
    </source>
</evidence>
<evidence type="ECO:0000313" key="2">
    <source>
        <dbReference type="EMBL" id="KAJ5160504.1"/>
    </source>
</evidence>
<proteinExistence type="predicted"/>
<name>A0A9W9LK64_9EURO</name>
<reference evidence="2" key="2">
    <citation type="journal article" date="2023" name="IMA Fungus">
        <title>Comparative genomic study of the Penicillium genus elucidates a diverse pangenome and 15 lateral gene transfer events.</title>
        <authorList>
            <person name="Petersen C."/>
            <person name="Sorensen T."/>
            <person name="Nielsen M.R."/>
            <person name="Sondergaard T.E."/>
            <person name="Sorensen J.L."/>
            <person name="Fitzpatrick D.A."/>
            <person name="Frisvad J.C."/>
            <person name="Nielsen K.L."/>
        </authorList>
    </citation>
    <scope>NUCLEOTIDE SEQUENCE</scope>
    <source>
        <strain evidence="2">IBT 26290</strain>
    </source>
</reference>
<dbReference type="PANTHER" id="PTHR21521">
    <property type="entry name" value="AMUN, ISOFORM A"/>
    <property type="match status" value="1"/>
</dbReference>
<dbReference type="PANTHER" id="PTHR21521:SF0">
    <property type="entry name" value="AMUN, ISOFORM A"/>
    <property type="match status" value="1"/>
</dbReference>
<feature type="region of interest" description="Disordered" evidence="1">
    <location>
        <begin position="354"/>
        <end position="397"/>
    </location>
</feature>
<keyword evidence="3" id="KW-1185">Reference proteome</keyword>
<dbReference type="Proteomes" id="UP001149163">
    <property type="component" value="Unassembled WGS sequence"/>
</dbReference>
<reference evidence="2" key="1">
    <citation type="submission" date="2022-11" db="EMBL/GenBank/DDBJ databases">
        <authorList>
            <person name="Petersen C."/>
        </authorList>
    </citation>
    <scope>NUCLEOTIDE SEQUENCE</scope>
    <source>
        <strain evidence="2">IBT 26290</strain>
    </source>
</reference>
<dbReference type="GeneID" id="81428809"/>
<feature type="compositionally biased region" description="Basic and acidic residues" evidence="1">
    <location>
        <begin position="355"/>
        <end position="381"/>
    </location>
</feature>
<dbReference type="OrthoDB" id="8249012at2759"/>
<gene>
    <name evidence="2" type="ORF">N7482_007508</name>
</gene>
<comment type="caution">
    <text evidence="2">The sequence shown here is derived from an EMBL/GenBank/DDBJ whole genome shotgun (WGS) entry which is preliminary data.</text>
</comment>
<organism evidence="2 3">
    <name type="scientific">Penicillium canariense</name>
    <dbReference type="NCBI Taxonomy" id="189055"/>
    <lineage>
        <taxon>Eukaryota</taxon>
        <taxon>Fungi</taxon>
        <taxon>Dikarya</taxon>
        <taxon>Ascomycota</taxon>
        <taxon>Pezizomycotina</taxon>
        <taxon>Eurotiomycetes</taxon>
        <taxon>Eurotiomycetidae</taxon>
        <taxon>Eurotiales</taxon>
        <taxon>Aspergillaceae</taxon>
        <taxon>Penicillium</taxon>
    </lineage>
</organism>
<protein>
    <submittedName>
        <fullName evidence="2">Uncharacterized protein</fullName>
    </submittedName>
</protein>
<dbReference type="EMBL" id="JAPQKN010000004">
    <property type="protein sequence ID" value="KAJ5160504.1"/>
    <property type="molecule type" value="Genomic_DNA"/>
</dbReference>
<sequence length="397" mass="44677">MAKDAGTTAPQAGQKEESSSLQAVADASASEESTFHPYRITLPTFRRLLSCYLTTVEQVRRRKAMLKLQPKPAKGSKRTAEKKAGSAFANPRGAMLLQKTEFDPSEEKYIKEETENFLTLDEWRYEKMPGIVARRREKGESEFLTKEELITVMDWKMKHGVYRPTLMGMIKANQNKTVLSCASAALAALPTKVDPILAPNEAFPKPSIDAFGPVRGVGPATASLILSIATAKGNPSEEVPFYSDDVYLWLCLKDFPEPERKGEETVSKFRKPNGELNVRYTIAEYRKLWEASWELHERLNRDMDAESQSKSRISHCDIEKVAYVLSNIGVSGFFASQASEDILQMEAQADTLDETAAREDKLVVKKQTKTEKEEKRAKQTEETTVNRGRNAKRRKIA</sequence>
<evidence type="ECO:0000256" key="1">
    <source>
        <dbReference type="SAM" id="MobiDB-lite"/>
    </source>
</evidence>
<accession>A0A9W9LK64</accession>
<dbReference type="AlphaFoldDB" id="A0A9W9LK64"/>